<sequence>MIHFVRRYKIVLVLLAVLSSGYFGYKKFFFKKPEEKNKPYSIRTNSPYPKKY</sequence>
<reference evidence="1 2" key="1">
    <citation type="submission" date="2013-01" db="EMBL/GenBank/DDBJ databases">
        <authorList>
            <person name="Harkins D.M."/>
            <person name="Durkin A.S."/>
            <person name="Brinkac L.M."/>
            <person name="Haft D.H."/>
            <person name="Selengut J.D."/>
            <person name="Sanka R."/>
            <person name="DePew J."/>
            <person name="Purushe J."/>
            <person name="Matthias M.A."/>
            <person name="Vinetz J.M."/>
            <person name="Sutton G.G."/>
            <person name="Nierman W.C."/>
            <person name="Fouts D.E."/>
        </authorList>
    </citation>
    <scope>NUCLEOTIDE SEQUENCE [LARGE SCALE GENOMIC DNA]</scope>
    <source>
        <strain evidence="1 2">CBC1416</strain>
    </source>
</reference>
<dbReference type="AlphaFoldDB" id="M6VSN6"/>
<dbReference type="Proteomes" id="UP000012149">
    <property type="component" value="Unassembled WGS sequence"/>
</dbReference>
<evidence type="ECO:0000313" key="2">
    <source>
        <dbReference type="Proteomes" id="UP000012149"/>
    </source>
</evidence>
<organism evidence="1 2">
    <name type="scientific">Leptospira santarosai str. CBC1416</name>
    <dbReference type="NCBI Taxonomy" id="1193059"/>
    <lineage>
        <taxon>Bacteria</taxon>
        <taxon>Pseudomonadati</taxon>
        <taxon>Spirochaetota</taxon>
        <taxon>Spirochaetia</taxon>
        <taxon>Leptospirales</taxon>
        <taxon>Leptospiraceae</taxon>
        <taxon>Leptospira</taxon>
    </lineage>
</organism>
<accession>M6VSN6</accession>
<protein>
    <submittedName>
        <fullName evidence="1">Uncharacterized protein</fullName>
    </submittedName>
</protein>
<comment type="caution">
    <text evidence="1">The sequence shown here is derived from an EMBL/GenBank/DDBJ whole genome shotgun (WGS) entry which is preliminary data.</text>
</comment>
<dbReference type="EMBL" id="AKWE02000015">
    <property type="protein sequence ID" value="EMO59845.1"/>
    <property type="molecule type" value="Genomic_DNA"/>
</dbReference>
<evidence type="ECO:0000313" key="1">
    <source>
        <dbReference type="EMBL" id="EMO59845.1"/>
    </source>
</evidence>
<proteinExistence type="predicted"/>
<name>M6VSN6_9LEPT</name>
<gene>
    <name evidence="1" type="ORF">LEP1GSC161_3356</name>
</gene>